<feature type="region of interest" description="Disordered" evidence="5">
    <location>
        <begin position="555"/>
        <end position="604"/>
    </location>
</feature>
<keyword evidence="3 6" id="KW-1133">Transmembrane helix</keyword>
<evidence type="ECO:0000256" key="4">
    <source>
        <dbReference type="ARBA" id="ARBA00023136"/>
    </source>
</evidence>
<organism evidence="7 8">
    <name type="scientific">Mycena maculata</name>
    <dbReference type="NCBI Taxonomy" id="230809"/>
    <lineage>
        <taxon>Eukaryota</taxon>
        <taxon>Fungi</taxon>
        <taxon>Dikarya</taxon>
        <taxon>Basidiomycota</taxon>
        <taxon>Agaricomycotina</taxon>
        <taxon>Agaricomycetes</taxon>
        <taxon>Agaricomycetidae</taxon>
        <taxon>Agaricales</taxon>
        <taxon>Marasmiineae</taxon>
        <taxon>Mycenaceae</taxon>
        <taxon>Mycena</taxon>
    </lineage>
</organism>
<name>A0AAD7NG56_9AGAR</name>
<accession>A0AAD7NG56</accession>
<dbReference type="CDD" id="cd00637">
    <property type="entry name" value="7tm_classA_rhodopsin-like"/>
    <property type="match status" value="1"/>
</dbReference>
<gene>
    <name evidence="7" type="ORF">DFH07DRAFT_818108</name>
</gene>
<feature type="transmembrane region" description="Helical" evidence="6">
    <location>
        <begin position="192"/>
        <end position="217"/>
    </location>
</feature>
<sequence>MPSQYHLEFLRFAKQEIPGAVVVNAFAILSTLALLTVAFRVIWLAIAKLMSKSTVDAQSREYIFFNTVLGNYAGCLLIANMINGVAGIMGLHQLIGGGIQEGPYCTTQAIVMQLGNFSGAYFTLAIGIHTFTSLVLARRQSVWICVTTVTIGWLLSGVFAAAPLYRKGAQGPTYGISGLSCGVRDVYPEALFFFHLLPILFTSFLSALLFSFIFLVLRGTLAIRGGLKLTLDPSERWTGSQNYQRFVARIARAMLWFPIAYILFLVPYSVTRLMDLSGKTCPFPLLVAAYVCWFMLGIGNVLSLYNTFRVLGPAFDARSTSQKDLESNTGSKVSSSRVMPPMIAAGEREYSYRPSEAMSEKSRPNSLASFNQVQPRTSTENYVAPFKLKAPPLAARIQKRRDEYTNDQLERTYSRESEASDWTVNTVTVPSFYDYGSTPEIDAPPRPKTRLSQLLLNEPSVDGAPRRVRSTSSRRVPPLSQVEPVQGLPAPPRTVKAQRPVTVLQSPHDSVEIRFSSTSSTSQLDITGWLSEQRPDGYMPHGLISAVGNNHSVPPVPADKVPLPTRSGSLDVARSRSVLATRQQAHLTGSRSRGHSESSPAPQL</sequence>
<comment type="caution">
    <text evidence="7">The sequence shown here is derived from an EMBL/GenBank/DDBJ whole genome shotgun (WGS) entry which is preliminary data.</text>
</comment>
<proteinExistence type="predicted"/>
<evidence type="ECO:0008006" key="9">
    <source>
        <dbReference type="Google" id="ProtNLM"/>
    </source>
</evidence>
<dbReference type="GO" id="GO:0005886">
    <property type="term" value="C:plasma membrane"/>
    <property type="evidence" value="ECO:0007669"/>
    <property type="project" value="TreeGrafter"/>
</dbReference>
<evidence type="ECO:0000313" key="7">
    <source>
        <dbReference type="EMBL" id="KAJ7758865.1"/>
    </source>
</evidence>
<dbReference type="GO" id="GO:0007189">
    <property type="term" value="P:adenylate cyclase-activating G protein-coupled receptor signaling pathway"/>
    <property type="evidence" value="ECO:0007669"/>
    <property type="project" value="TreeGrafter"/>
</dbReference>
<evidence type="ECO:0000256" key="6">
    <source>
        <dbReference type="SAM" id="Phobius"/>
    </source>
</evidence>
<dbReference type="EMBL" id="JARJLG010000054">
    <property type="protein sequence ID" value="KAJ7758865.1"/>
    <property type="molecule type" value="Genomic_DNA"/>
</dbReference>
<feature type="transmembrane region" description="Helical" evidence="6">
    <location>
        <begin position="63"/>
        <end position="82"/>
    </location>
</feature>
<dbReference type="Gene3D" id="1.20.1070.10">
    <property type="entry name" value="Rhodopsin 7-helix transmembrane proteins"/>
    <property type="match status" value="1"/>
</dbReference>
<feature type="transmembrane region" description="Helical" evidence="6">
    <location>
        <begin position="253"/>
        <end position="271"/>
    </location>
</feature>
<feature type="transmembrane region" description="Helical" evidence="6">
    <location>
        <begin position="20"/>
        <end position="43"/>
    </location>
</feature>
<evidence type="ECO:0000313" key="8">
    <source>
        <dbReference type="Proteomes" id="UP001215280"/>
    </source>
</evidence>
<evidence type="ECO:0000256" key="2">
    <source>
        <dbReference type="ARBA" id="ARBA00022692"/>
    </source>
</evidence>
<keyword evidence="4 6" id="KW-0472">Membrane</keyword>
<dbReference type="AlphaFoldDB" id="A0AAD7NG56"/>
<feature type="transmembrane region" description="Helical" evidence="6">
    <location>
        <begin position="283"/>
        <end position="305"/>
    </location>
</feature>
<protein>
    <recommendedName>
        <fullName evidence="9">Glucose receptor Git3 N-terminal domain-containing protein</fullName>
    </recommendedName>
</protein>
<dbReference type="PANTHER" id="PTHR23112">
    <property type="entry name" value="G PROTEIN-COUPLED RECEPTOR 157-RELATED"/>
    <property type="match status" value="1"/>
</dbReference>
<feature type="region of interest" description="Disordered" evidence="5">
    <location>
        <begin position="458"/>
        <end position="496"/>
    </location>
</feature>
<feature type="transmembrane region" description="Helical" evidence="6">
    <location>
        <begin position="119"/>
        <end position="137"/>
    </location>
</feature>
<dbReference type="Proteomes" id="UP001215280">
    <property type="component" value="Unassembled WGS sequence"/>
</dbReference>
<evidence type="ECO:0000256" key="3">
    <source>
        <dbReference type="ARBA" id="ARBA00022989"/>
    </source>
</evidence>
<evidence type="ECO:0000256" key="5">
    <source>
        <dbReference type="SAM" id="MobiDB-lite"/>
    </source>
</evidence>
<evidence type="ECO:0000256" key="1">
    <source>
        <dbReference type="ARBA" id="ARBA00004141"/>
    </source>
</evidence>
<dbReference type="SUPFAM" id="SSF81321">
    <property type="entry name" value="Family A G protein-coupled receptor-like"/>
    <property type="match status" value="1"/>
</dbReference>
<dbReference type="PANTHER" id="PTHR23112:SF37">
    <property type="entry name" value="G PROTEIN-COUPLED RECEPTOR GPR1"/>
    <property type="match status" value="1"/>
</dbReference>
<feature type="compositionally biased region" description="Polar residues" evidence="5">
    <location>
        <begin position="578"/>
        <end position="604"/>
    </location>
</feature>
<keyword evidence="2 6" id="KW-0812">Transmembrane</keyword>
<comment type="subcellular location">
    <subcellularLocation>
        <location evidence="1">Membrane</location>
        <topology evidence="1">Multi-pass membrane protein</topology>
    </subcellularLocation>
</comment>
<keyword evidence="8" id="KW-1185">Reference proteome</keyword>
<reference evidence="7" key="1">
    <citation type="submission" date="2023-03" db="EMBL/GenBank/DDBJ databases">
        <title>Massive genome expansion in bonnet fungi (Mycena s.s.) driven by repeated elements and novel gene families across ecological guilds.</title>
        <authorList>
            <consortium name="Lawrence Berkeley National Laboratory"/>
            <person name="Harder C.B."/>
            <person name="Miyauchi S."/>
            <person name="Viragh M."/>
            <person name="Kuo A."/>
            <person name="Thoen E."/>
            <person name="Andreopoulos B."/>
            <person name="Lu D."/>
            <person name="Skrede I."/>
            <person name="Drula E."/>
            <person name="Henrissat B."/>
            <person name="Morin E."/>
            <person name="Kohler A."/>
            <person name="Barry K."/>
            <person name="LaButti K."/>
            <person name="Morin E."/>
            <person name="Salamov A."/>
            <person name="Lipzen A."/>
            <person name="Mereny Z."/>
            <person name="Hegedus B."/>
            <person name="Baldrian P."/>
            <person name="Stursova M."/>
            <person name="Weitz H."/>
            <person name="Taylor A."/>
            <person name="Grigoriev I.V."/>
            <person name="Nagy L.G."/>
            <person name="Martin F."/>
            <person name="Kauserud H."/>
        </authorList>
    </citation>
    <scope>NUCLEOTIDE SEQUENCE</scope>
    <source>
        <strain evidence="7">CBHHK188m</strain>
    </source>
</reference>
<feature type="transmembrane region" description="Helical" evidence="6">
    <location>
        <begin position="142"/>
        <end position="165"/>
    </location>
</feature>
<dbReference type="GO" id="GO:0004930">
    <property type="term" value="F:G protein-coupled receptor activity"/>
    <property type="evidence" value="ECO:0007669"/>
    <property type="project" value="TreeGrafter"/>
</dbReference>